<evidence type="ECO:0000313" key="1">
    <source>
        <dbReference type="EMBL" id="KAF7501988.1"/>
    </source>
</evidence>
<sequence>MPSNPPQAPPARGYDIAQRVQALTLMIEGISRPEIEKRTGVKKPAQRYIWQKAQERGFQPDIDPRIHLQYVEDGARSA</sequence>
<keyword evidence="2" id="KW-1185">Reference proteome</keyword>
<organism evidence="1 2">
    <name type="scientific">Endocarpon pusillum</name>
    <dbReference type="NCBI Taxonomy" id="364733"/>
    <lineage>
        <taxon>Eukaryota</taxon>
        <taxon>Fungi</taxon>
        <taxon>Dikarya</taxon>
        <taxon>Ascomycota</taxon>
        <taxon>Pezizomycotina</taxon>
        <taxon>Eurotiomycetes</taxon>
        <taxon>Chaetothyriomycetidae</taxon>
        <taxon>Verrucariales</taxon>
        <taxon>Verrucariaceae</taxon>
        <taxon>Endocarpon</taxon>
    </lineage>
</organism>
<dbReference type="AlphaFoldDB" id="A0A8H7DZ10"/>
<dbReference type="EMBL" id="JAACFV010001433">
    <property type="protein sequence ID" value="KAF7501988.1"/>
    <property type="molecule type" value="Genomic_DNA"/>
</dbReference>
<name>A0A8H7DZ10_9EURO</name>
<reference evidence="1" key="1">
    <citation type="submission" date="2020-02" db="EMBL/GenBank/DDBJ databases">
        <authorList>
            <person name="Palmer J.M."/>
        </authorList>
    </citation>
    <scope>NUCLEOTIDE SEQUENCE</scope>
    <source>
        <strain evidence="1">EPUS1.4</strain>
        <tissue evidence="1">Thallus</tissue>
    </source>
</reference>
<comment type="caution">
    <text evidence="1">The sequence shown here is derived from an EMBL/GenBank/DDBJ whole genome shotgun (WGS) entry which is preliminary data.</text>
</comment>
<accession>A0A8H7DZ10</accession>
<dbReference type="Proteomes" id="UP000606974">
    <property type="component" value="Unassembled WGS sequence"/>
</dbReference>
<proteinExistence type="predicted"/>
<gene>
    <name evidence="1" type="ORF">GJ744_002539</name>
</gene>
<dbReference type="OrthoDB" id="5415741at2759"/>
<evidence type="ECO:0000313" key="2">
    <source>
        <dbReference type="Proteomes" id="UP000606974"/>
    </source>
</evidence>
<protein>
    <submittedName>
        <fullName evidence="1">Uncharacterized protein</fullName>
    </submittedName>
</protein>